<keyword evidence="3 9" id="KW-0813">Transport</keyword>
<dbReference type="FunFam" id="1.10.3720.10:FF:000033">
    <property type="entry name" value="Polar amino acid ABC transporter permease"/>
    <property type="match status" value="1"/>
</dbReference>
<feature type="transmembrane region" description="Helical" evidence="9">
    <location>
        <begin position="200"/>
        <end position="219"/>
    </location>
</feature>
<keyword evidence="10" id="KW-0732">Signal</keyword>
<dbReference type="InterPro" id="IPR035906">
    <property type="entry name" value="MetI-like_sf"/>
</dbReference>
<reference evidence="12 13" key="1">
    <citation type="submission" date="2019-03" db="EMBL/GenBank/DDBJ databases">
        <title>Genomic Encyclopedia of Type Strains, Phase IV (KMG-IV): sequencing the most valuable type-strain genomes for metagenomic binning, comparative biology and taxonomic classification.</title>
        <authorList>
            <person name="Goeker M."/>
        </authorList>
    </citation>
    <scope>NUCLEOTIDE SEQUENCE [LARGE SCALE GENOMIC DNA]</scope>
    <source>
        <strain evidence="12 13">LX-B</strain>
    </source>
</reference>
<dbReference type="Pfam" id="PF08308">
    <property type="entry name" value="PEGA"/>
    <property type="match status" value="1"/>
</dbReference>
<keyword evidence="13" id="KW-1185">Reference proteome</keyword>
<gene>
    <name evidence="12" type="ORF">EDC14_1007123</name>
</gene>
<evidence type="ECO:0000256" key="3">
    <source>
        <dbReference type="ARBA" id="ARBA00022448"/>
    </source>
</evidence>
<evidence type="ECO:0000256" key="2">
    <source>
        <dbReference type="ARBA" id="ARBA00010072"/>
    </source>
</evidence>
<feature type="chain" id="PRO_5020892355" evidence="10">
    <location>
        <begin position="32"/>
        <end position="330"/>
    </location>
</feature>
<name>A0A4R1RZJ1_HYDET</name>
<protein>
    <submittedName>
        <fullName evidence="12">His/Glu/Gln/Arg/opine family amino acid ABC transporter permease subunit</fullName>
    </submittedName>
</protein>
<feature type="signal peptide" evidence="10">
    <location>
        <begin position="1"/>
        <end position="31"/>
    </location>
</feature>
<dbReference type="GO" id="GO:0022857">
    <property type="term" value="F:transmembrane transporter activity"/>
    <property type="evidence" value="ECO:0007669"/>
    <property type="project" value="InterPro"/>
</dbReference>
<comment type="subcellular location">
    <subcellularLocation>
        <location evidence="1 9">Cell membrane</location>
        <topology evidence="1 9">Multi-pass membrane protein</topology>
    </subcellularLocation>
</comment>
<dbReference type="Gene3D" id="1.10.3720.10">
    <property type="entry name" value="MetI-like"/>
    <property type="match status" value="1"/>
</dbReference>
<evidence type="ECO:0000256" key="8">
    <source>
        <dbReference type="ARBA" id="ARBA00023136"/>
    </source>
</evidence>
<comment type="caution">
    <text evidence="12">The sequence shown here is derived from an EMBL/GenBank/DDBJ whole genome shotgun (WGS) entry which is preliminary data.</text>
</comment>
<evidence type="ECO:0000259" key="11">
    <source>
        <dbReference type="PROSITE" id="PS50928"/>
    </source>
</evidence>
<dbReference type="EMBL" id="SLUN01000007">
    <property type="protein sequence ID" value="TCL71660.1"/>
    <property type="molecule type" value="Genomic_DNA"/>
</dbReference>
<dbReference type="GO" id="GO:0043190">
    <property type="term" value="C:ATP-binding cassette (ABC) transporter complex"/>
    <property type="evidence" value="ECO:0007669"/>
    <property type="project" value="InterPro"/>
</dbReference>
<feature type="transmembrane region" description="Helical" evidence="9">
    <location>
        <begin position="158"/>
        <end position="180"/>
    </location>
</feature>
<evidence type="ECO:0000256" key="5">
    <source>
        <dbReference type="ARBA" id="ARBA00022692"/>
    </source>
</evidence>
<organism evidence="12 13">
    <name type="scientific">Hydrogenispora ethanolica</name>
    <dbReference type="NCBI Taxonomy" id="1082276"/>
    <lineage>
        <taxon>Bacteria</taxon>
        <taxon>Bacillati</taxon>
        <taxon>Bacillota</taxon>
        <taxon>Hydrogenispora</taxon>
    </lineage>
</organism>
<proteinExistence type="inferred from homology"/>
<evidence type="ECO:0000313" key="13">
    <source>
        <dbReference type="Proteomes" id="UP000295008"/>
    </source>
</evidence>
<evidence type="ECO:0000256" key="6">
    <source>
        <dbReference type="ARBA" id="ARBA00022970"/>
    </source>
</evidence>
<dbReference type="Pfam" id="PF00528">
    <property type="entry name" value="BPD_transp_1"/>
    <property type="match status" value="1"/>
</dbReference>
<evidence type="ECO:0000256" key="10">
    <source>
        <dbReference type="SAM" id="SignalP"/>
    </source>
</evidence>
<keyword evidence="7 9" id="KW-1133">Transmembrane helix</keyword>
<dbReference type="InterPro" id="IPR043429">
    <property type="entry name" value="ArtM/GltK/GlnP/TcyL/YhdX-like"/>
</dbReference>
<dbReference type="PROSITE" id="PS51257">
    <property type="entry name" value="PROKAR_LIPOPROTEIN"/>
    <property type="match status" value="1"/>
</dbReference>
<dbReference type="PANTHER" id="PTHR30614:SF20">
    <property type="entry name" value="GLUTAMINE TRANSPORT SYSTEM PERMEASE PROTEIN GLNP"/>
    <property type="match status" value="1"/>
</dbReference>
<keyword evidence="6" id="KW-0029">Amino-acid transport</keyword>
<feature type="transmembrane region" description="Helical" evidence="9">
    <location>
        <begin position="301"/>
        <end position="320"/>
    </location>
</feature>
<comment type="similarity">
    <text evidence="2">Belongs to the binding-protein-dependent transport system permease family. HisMQ subfamily.</text>
</comment>
<dbReference type="NCBIfam" id="TIGR01726">
    <property type="entry name" value="HEQRo_perm_3TM"/>
    <property type="match status" value="1"/>
</dbReference>
<dbReference type="AlphaFoldDB" id="A0A4R1RZJ1"/>
<feature type="domain" description="ABC transmembrane type-1" evidence="11">
    <location>
        <begin position="122"/>
        <end position="319"/>
    </location>
</feature>
<dbReference type="GO" id="GO:0006865">
    <property type="term" value="P:amino acid transport"/>
    <property type="evidence" value="ECO:0007669"/>
    <property type="project" value="UniProtKB-KW"/>
</dbReference>
<dbReference type="InterPro" id="IPR010065">
    <property type="entry name" value="AA_ABC_transptr_permease_3TM"/>
</dbReference>
<dbReference type="InterPro" id="IPR000515">
    <property type="entry name" value="MetI-like"/>
</dbReference>
<dbReference type="PROSITE" id="PS50928">
    <property type="entry name" value="ABC_TM1"/>
    <property type="match status" value="1"/>
</dbReference>
<dbReference type="PANTHER" id="PTHR30614">
    <property type="entry name" value="MEMBRANE COMPONENT OF AMINO ACID ABC TRANSPORTER"/>
    <property type="match status" value="1"/>
</dbReference>
<keyword evidence="5 9" id="KW-0812">Transmembrane</keyword>
<dbReference type="SUPFAM" id="SSF161098">
    <property type="entry name" value="MetI-like"/>
    <property type="match status" value="1"/>
</dbReference>
<evidence type="ECO:0000313" key="12">
    <source>
        <dbReference type="EMBL" id="TCL71660.1"/>
    </source>
</evidence>
<evidence type="ECO:0000256" key="7">
    <source>
        <dbReference type="ARBA" id="ARBA00022989"/>
    </source>
</evidence>
<feature type="transmembrane region" description="Helical" evidence="9">
    <location>
        <begin position="118"/>
        <end position="146"/>
    </location>
</feature>
<dbReference type="CDD" id="cd06261">
    <property type="entry name" value="TM_PBP2"/>
    <property type="match status" value="1"/>
</dbReference>
<accession>A0A4R1RZJ1</accession>
<dbReference type="InterPro" id="IPR013229">
    <property type="entry name" value="PEGA"/>
</dbReference>
<evidence type="ECO:0000256" key="1">
    <source>
        <dbReference type="ARBA" id="ARBA00004651"/>
    </source>
</evidence>
<keyword evidence="4" id="KW-1003">Cell membrane</keyword>
<keyword evidence="8 9" id="KW-0472">Membrane</keyword>
<dbReference type="Proteomes" id="UP000295008">
    <property type="component" value="Unassembled WGS sequence"/>
</dbReference>
<sequence>MGKMFSVQYKIHLALILTALLAFGLSCPAFGAAKNEASLEISSDPAGATIYLDGKNTHQITPYTFHGLSVGEHHISVSKPPYYRSEAKQMTLDSGANVTDFSLPETSWYYMWLSLPNLLLGALMTLFLTIVAVFDGIIIGTFAGVARVIHNKVANMLAGIYVDFIRGTPLLVQIFMIHFGSPPLLGMLFNNGQPVPINPFISALVALSINSGAYVAEIVRAGIQSIDRGQMEAARSLGMSYRQAMRHIILPQALKRVIPPLGNEFIAMLKDSSLVSVIGMEELVRKAQVIVTRSYRPTETWFEVGIIFLIMTIPFTRIVAHLERRLKTGD</sequence>
<evidence type="ECO:0000256" key="4">
    <source>
        <dbReference type="ARBA" id="ARBA00022475"/>
    </source>
</evidence>
<evidence type="ECO:0000256" key="9">
    <source>
        <dbReference type="RuleBase" id="RU363032"/>
    </source>
</evidence>